<keyword evidence="4" id="KW-1185">Reference proteome</keyword>
<dbReference type="PANTHER" id="PTHR46276:SF1">
    <property type="entry name" value="E3 UBIQUITIN-PROTEIN LIGASE UBR5"/>
    <property type="match status" value="1"/>
</dbReference>
<dbReference type="Gene3D" id="1.10.1900.10">
    <property type="entry name" value="c-terminal domain of poly(a) binding protein"/>
    <property type="match status" value="2"/>
</dbReference>
<dbReference type="SMART" id="SM00517">
    <property type="entry name" value="PolyA"/>
    <property type="match status" value="2"/>
</dbReference>
<reference evidence="3" key="2">
    <citation type="submission" date="2025-08" db="UniProtKB">
        <authorList>
            <consortium name="Ensembl"/>
        </authorList>
    </citation>
    <scope>IDENTIFICATION</scope>
</reference>
<dbReference type="Ensembl" id="ENSLOCT00000003637.1">
    <property type="protein sequence ID" value="ENSLOCP00000003630.1"/>
    <property type="gene ID" value="ENSLOCG00000003085.1"/>
</dbReference>
<name>W5M5H2_LEPOC</name>
<feature type="domain" description="PABC" evidence="2">
    <location>
        <begin position="1"/>
        <end position="68"/>
    </location>
</feature>
<dbReference type="InParanoid" id="W5M5H2"/>
<evidence type="ECO:0000259" key="2">
    <source>
        <dbReference type="PROSITE" id="PS51309"/>
    </source>
</evidence>
<dbReference type="eggNOG" id="ENOG502S3JJ">
    <property type="taxonomic scope" value="Eukaryota"/>
</dbReference>
<reference evidence="3" key="3">
    <citation type="submission" date="2025-09" db="UniProtKB">
        <authorList>
            <consortium name="Ensembl"/>
        </authorList>
    </citation>
    <scope>IDENTIFICATION</scope>
</reference>
<dbReference type="HOGENOM" id="CLU_111182_0_0_1"/>
<sequence length="160" mass="18056">MEDDEEELDLLGEKLYTLLYPRHTEMAGKLTGMLLELPSSVIKEMLQDERMLSEGVEKALTALRQLAETGKTEPYVEDGTSISTDSQGDQLYELVDVYNTGYTEQITGMLLEQKKEDVQKLLSDPSLLEEKVTIALKSLEEQKQMESEASDSSESDVKER</sequence>
<dbReference type="EMBL" id="AHAT01021471">
    <property type="status" value="NOT_ANNOTATED_CDS"/>
    <property type="molecule type" value="Genomic_DNA"/>
</dbReference>
<dbReference type="OMA" id="PQKQKEM"/>
<dbReference type="EMBL" id="AHAT01021470">
    <property type="status" value="NOT_ANNOTATED_CDS"/>
    <property type="molecule type" value="Genomic_DNA"/>
</dbReference>
<organism evidence="3 4">
    <name type="scientific">Lepisosteus oculatus</name>
    <name type="common">Spotted gar</name>
    <dbReference type="NCBI Taxonomy" id="7918"/>
    <lineage>
        <taxon>Eukaryota</taxon>
        <taxon>Metazoa</taxon>
        <taxon>Chordata</taxon>
        <taxon>Craniata</taxon>
        <taxon>Vertebrata</taxon>
        <taxon>Euteleostomi</taxon>
        <taxon>Actinopterygii</taxon>
        <taxon>Neopterygii</taxon>
        <taxon>Holostei</taxon>
        <taxon>Semionotiformes</taxon>
        <taxon>Lepisosteidae</taxon>
        <taxon>Lepisosteus</taxon>
    </lineage>
</organism>
<dbReference type="GeneTree" id="ENSGT00390000011509"/>
<dbReference type="PANTHER" id="PTHR46276">
    <property type="entry name" value="E3 UBIQUITIN-PROTEIN LIGASE UBR5"/>
    <property type="match status" value="1"/>
</dbReference>
<dbReference type="Pfam" id="PF00658">
    <property type="entry name" value="MLLE"/>
    <property type="match status" value="2"/>
</dbReference>
<dbReference type="InterPro" id="IPR002004">
    <property type="entry name" value="PABP_HYD_C"/>
</dbReference>
<accession>W5M5H2</accession>
<evidence type="ECO:0000256" key="1">
    <source>
        <dbReference type="SAM" id="MobiDB-lite"/>
    </source>
</evidence>
<evidence type="ECO:0000313" key="4">
    <source>
        <dbReference type="Proteomes" id="UP000018468"/>
    </source>
</evidence>
<feature type="region of interest" description="Disordered" evidence="1">
    <location>
        <begin position="139"/>
        <end position="160"/>
    </location>
</feature>
<dbReference type="Proteomes" id="UP000018468">
    <property type="component" value="Linkage group LG21"/>
</dbReference>
<dbReference type="SUPFAM" id="SSF63570">
    <property type="entry name" value="PABC (PABP) domain"/>
    <property type="match status" value="2"/>
</dbReference>
<dbReference type="Bgee" id="ENSLOCG00000003085">
    <property type="expression patterns" value="Expressed in pharyngeal gill and 13 other cell types or tissues"/>
</dbReference>
<protein>
    <recommendedName>
        <fullName evidence="2">PABC domain-containing protein</fullName>
    </recommendedName>
</protein>
<dbReference type="AlphaFoldDB" id="W5M5H2"/>
<dbReference type="InterPro" id="IPR036053">
    <property type="entry name" value="PABP-dom"/>
</dbReference>
<evidence type="ECO:0000313" key="3">
    <source>
        <dbReference type="Ensembl" id="ENSLOCP00000003630.1"/>
    </source>
</evidence>
<proteinExistence type="predicted"/>
<dbReference type="STRING" id="7918.ENSLOCP00000003630"/>
<reference evidence="4" key="1">
    <citation type="submission" date="2011-12" db="EMBL/GenBank/DDBJ databases">
        <title>The Draft Genome of Lepisosteus oculatus.</title>
        <authorList>
            <consortium name="The Broad Institute Genome Assembly &amp; Analysis Group"/>
            <consortium name="Computational R&amp;D Group"/>
            <consortium name="and Sequencing Platform"/>
            <person name="Di Palma F."/>
            <person name="Alfoldi J."/>
            <person name="Johnson J."/>
            <person name="Berlin A."/>
            <person name="Gnerre S."/>
            <person name="Jaffe D."/>
            <person name="MacCallum I."/>
            <person name="Young S."/>
            <person name="Walker B.J."/>
            <person name="Lander E.S."/>
            <person name="Lindblad-Toh K."/>
        </authorList>
    </citation>
    <scope>NUCLEOTIDE SEQUENCE [LARGE SCALE GENOMIC DNA]</scope>
</reference>
<dbReference type="GO" id="GO:0003723">
    <property type="term" value="F:RNA binding"/>
    <property type="evidence" value="ECO:0007669"/>
    <property type="project" value="InterPro"/>
</dbReference>
<dbReference type="PROSITE" id="PS51309">
    <property type="entry name" value="PABC"/>
    <property type="match status" value="1"/>
</dbReference>